<dbReference type="InParanoid" id="A0A0D2GE38"/>
<name>A0A0D2GE38_9BACT</name>
<dbReference type="Proteomes" id="UP000032233">
    <property type="component" value="Unassembled WGS sequence"/>
</dbReference>
<sequence length="254" mass="28463">MQCFACCPPIRPKGYDHYPFRSSLRRLFIDSTALIKKGVLPQKEMLGFFCPGLGFLDKSGQKIGCLLHPLQNQGRDLRVLTGYQPKCARESCPASRAYAVLSAEDRLYFRDLCLGMDSFSFSSPGQNPVMRLLNLGPLLARLVFKAGPFGLAEMDSWACLGPDLPPAEGWFLAGLAGLRGKQLLWDPGLPVLLKELNHDLLCRLEPLSPRDGGEPLNCLTNEWEARFWRHLTGRNRVVPAELENWRAALNRILI</sequence>
<organism evidence="1 2">
    <name type="scientific">Dethiosulfatarculus sandiegensis</name>
    <dbReference type="NCBI Taxonomy" id="1429043"/>
    <lineage>
        <taxon>Bacteria</taxon>
        <taxon>Pseudomonadati</taxon>
        <taxon>Thermodesulfobacteriota</taxon>
        <taxon>Desulfarculia</taxon>
        <taxon>Desulfarculales</taxon>
        <taxon>Desulfarculaceae</taxon>
        <taxon>Dethiosulfatarculus</taxon>
    </lineage>
</organism>
<evidence type="ECO:0000313" key="1">
    <source>
        <dbReference type="EMBL" id="KIX13262.1"/>
    </source>
</evidence>
<protein>
    <submittedName>
        <fullName evidence="1">Uncharacterized protein</fullName>
    </submittedName>
</protein>
<gene>
    <name evidence="1" type="ORF">X474_14780</name>
</gene>
<dbReference type="STRING" id="1429043.X474_14780"/>
<proteinExistence type="predicted"/>
<dbReference type="RefSeq" id="WP_044349567.1">
    <property type="nucleotide sequence ID" value="NZ_AZAC01000017.1"/>
</dbReference>
<dbReference type="EMBL" id="AZAC01000017">
    <property type="protein sequence ID" value="KIX13262.1"/>
    <property type="molecule type" value="Genomic_DNA"/>
</dbReference>
<dbReference type="AlphaFoldDB" id="A0A0D2GE38"/>
<dbReference type="OrthoDB" id="5516653at2"/>
<evidence type="ECO:0000313" key="2">
    <source>
        <dbReference type="Proteomes" id="UP000032233"/>
    </source>
</evidence>
<reference evidence="1 2" key="1">
    <citation type="submission" date="2013-11" db="EMBL/GenBank/DDBJ databases">
        <title>Metagenomic analysis of a methanogenic consortium involved in long chain n-alkane degradation.</title>
        <authorList>
            <person name="Davidova I.A."/>
            <person name="Callaghan A.V."/>
            <person name="Wawrik B."/>
            <person name="Pruitt S."/>
            <person name="Marks C."/>
            <person name="Duncan K.E."/>
            <person name="Suflita J.M."/>
        </authorList>
    </citation>
    <scope>NUCLEOTIDE SEQUENCE [LARGE SCALE GENOMIC DNA]</scope>
    <source>
        <strain evidence="1 2">SPR</strain>
    </source>
</reference>
<accession>A0A0D2GE38</accession>
<keyword evidence="2" id="KW-1185">Reference proteome</keyword>
<comment type="caution">
    <text evidence="1">The sequence shown here is derived from an EMBL/GenBank/DDBJ whole genome shotgun (WGS) entry which is preliminary data.</text>
</comment>